<comment type="similarity">
    <text evidence="1">Belongs to the universal stress protein A family.</text>
</comment>
<dbReference type="PRINTS" id="PR01438">
    <property type="entry name" value="UNVRSLSTRESS"/>
</dbReference>
<evidence type="ECO:0000256" key="1">
    <source>
        <dbReference type="ARBA" id="ARBA00008791"/>
    </source>
</evidence>
<evidence type="ECO:0000313" key="3">
    <source>
        <dbReference type="EMBL" id="BDG04428.1"/>
    </source>
</evidence>
<dbReference type="RefSeq" id="WP_248352797.1">
    <property type="nucleotide sequence ID" value="NZ_AP025591.1"/>
</dbReference>
<dbReference type="Gene3D" id="3.40.50.620">
    <property type="entry name" value="HUPs"/>
    <property type="match status" value="1"/>
</dbReference>
<evidence type="ECO:0000259" key="2">
    <source>
        <dbReference type="Pfam" id="PF00582"/>
    </source>
</evidence>
<gene>
    <name evidence="3" type="ORF">AMOR_34240</name>
</gene>
<dbReference type="EMBL" id="AP025591">
    <property type="protein sequence ID" value="BDG04428.1"/>
    <property type="molecule type" value="Genomic_DNA"/>
</dbReference>
<dbReference type="CDD" id="cd00293">
    <property type="entry name" value="USP-like"/>
    <property type="match status" value="1"/>
</dbReference>
<evidence type="ECO:0000313" key="4">
    <source>
        <dbReference type="Proteomes" id="UP001162891"/>
    </source>
</evidence>
<organism evidence="3 4">
    <name type="scientific">Anaeromyxobacter oryzae</name>
    <dbReference type="NCBI Taxonomy" id="2918170"/>
    <lineage>
        <taxon>Bacteria</taxon>
        <taxon>Pseudomonadati</taxon>
        <taxon>Myxococcota</taxon>
        <taxon>Myxococcia</taxon>
        <taxon>Myxococcales</taxon>
        <taxon>Cystobacterineae</taxon>
        <taxon>Anaeromyxobacteraceae</taxon>
        <taxon>Anaeromyxobacter</taxon>
    </lineage>
</organism>
<sequence length="154" mass="16597">MLTADWKKICCPIDFSDASRAAMEVAGDLARRFGAELVLLHAYPIPGYTFPDGSIVASPKMMQELADQAERHLQEWRADAEKLGISRVTTAKAIGEPAAEIVAFAKEQGVGLVVVGTHGRTGLEHALMGSIAERVVRRAGCPVLTVHPEGHARR</sequence>
<accession>A0ABM7WY52</accession>
<dbReference type="Proteomes" id="UP001162891">
    <property type="component" value="Chromosome"/>
</dbReference>
<dbReference type="PANTHER" id="PTHR46268">
    <property type="entry name" value="STRESS RESPONSE PROTEIN NHAX"/>
    <property type="match status" value="1"/>
</dbReference>
<dbReference type="Pfam" id="PF00582">
    <property type="entry name" value="Usp"/>
    <property type="match status" value="1"/>
</dbReference>
<protein>
    <recommendedName>
        <fullName evidence="2">UspA domain-containing protein</fullName>
    </recommendedName>
</protein>
<dbReference type="PANTHER" id="PTHR46268:SF6">
    <property type="entry name" value="UNIVERSAL STRESS PROTEIN UP12"/>
    <property type="match status" value="1"/>
</dbReference>
<name>A0ABM7WY52_9BACT</name>
<keyword evidence="4" id="KW-1185">Reference proteome</keyword>
<proteinExistence type="inferred from homology"/>
<reference evidence="4" key="1">
    <citation type="journal article" date="2022" name="Int. J. Syst. Evol. Microbiol.">
        <title>Anaeromyxobacter oryzae sp. nov., Anaeromyxobacter diazotrophicus sp. nov. and Anaeromyxobacter paludicola sp. nov., isolated from paddy soils.</title>
        <authorList>
            <person name="Itoh H."/>
            <person name="Xu Z."/>
            <person name="Mise K."/>
            <person name="Masuda Y."/>
            <person name="Ushijima N."/>
            <person name="Hayakawa C."/>
            <person name="Shiratori Y."/>
            <person name="Senoo K."/>
        </authorList>
    </citation>
    <scope>NUCLEOTIDE SEQUENCE [LARGE SCALE GENOMIC DNA]</scope>
    <source>
        <strain evidence="4">Red232</strain>
    </source>
</reference>
<dbReference type="InterPro" id="IPR006016">
    <property type="entry name" value="UspA"/>
</dbReference>
<dbReference type="InterPro" id="IPR006015">
    <property type="entry name" value="Universal_stress_UspA"/>
</dbReference>
<dbReference type="SUPFAM" id="SSF52402">
    <property type="entry name" value="Adenine nucleotide alpha hydrolases-like"/>
    <property type="match status" value="1"/>
</dbReference>
<dbReference type="InterPro" id="IPR014729">
    <property type="entry name" value="Rossmann-like_a/b/a_fold"/>
</dbReference>
<feature type="domain" description="UspA" evidence="2">
    <location>
        <begin position="6"/>
        <end position="147"/>
    </location>
</feature>